<feature type="transmembrane region" description="Helical" evidence="1">
    <location>
        <begin position="220"/>
        <end position="243"/>
    </location>
</feature>
<keyword evidence="4" id="KW-1185">Reference proteome</keyword>
<feature type="transmembrane region" description="Helical" evidence="1">
    <location>
        <begin position="121"/>
        <end position="141"/>
    </location>
</feature>
<name>A0A1Y1I790_KLENI</name>
<reference evidence="3 4" key="1">
    <citation type="journal article" date="2014" name="Nat. Commun.">
        <title>Klebsormidium flaccidum genome reveals primary factors for plant terrestrial adaptation.</title>
        <authorList>
            <person name="Hori K."/>
            <person name="Maruyama F."/>
            <person name="Fujisawa T."/>
            <person name="Togashi T."/>
            <person name="Yamamoto N."/>
            <person name="Seo M."/>
            <person name="Sato S."/>
            <person name="Yamada T."/>
            <person name="Mori H."/>
            <person name="Tajima N."/>
            <person name="Moriyama T."/>
            <person name="Ikeuchi M."/>
            <person name="Watanabe M."/>
            <person name="Wada H."/>
            <person name="Kobayashi K."/>
            <person name="Saito M."/>
            <person name="Masuda T."/>
            <person name="Sasaki-Sekimoto Y."/>
            <person name="Mashiguchi K."/>
            <person name="Awai K."/>
            <person name="Shimojima M."/>
            <person name="Masuda S."/>
            <person name="Iwai M."/>
            <person name="Nobusawa T."/>
            <person name="Narise T."/>
            <person name="Kondo S."/>
            <person name="Saito H."/>
            <person name="Sato R."/>
            <person name="Murakawa M."/>
            <person name="Ihara Y."/>
            <person name="Oshima-Yamada Y."/>
            <person name="Ohtaka K."/>
            <person name="Satoh M."/>
            <person name="Sonobe K."/>
            <person name="Ishii M."/>
            <person name="Ohtani R."/>
            <person name="Kanamori-Sato M."/>
            <person name="Honoki R."/>
            <person name="Miyazaki D."/>
            <person name="Mochizuki H."/>
            <person name="Umetsu J."/>
            <person name="Higashi K."/>
            <person name="Shibata D."/>
            <person name="Kamiya Y."/>
            <person name="Sato N."/>
            <person name="Nakamura Y."/>
            <person name="Tabata S."/>
            <person name="Ida S."/>
            <person name="Kurokawa K."/>
            <person name="Ohta H."/>
        </authorList>
    </citation>
    <scope>NUCLEOTIDE SEQUENCE [LARGE SCALE GENOMIC DNA]</scope>
    <source>
        <strain evidence="3 4">NIES-2285</strain>
    </source>
</reference>
<keyword evidence="1" id="KW-1133">Transmembrane helix</keyword>
<protein>
    <submittedName>
        <fullName evidence="3">Uncharacterized protein</fullName>
    </submittedName>
</protein>
<evidence type="ECO:0000256" key="1">
    <source>
        <dbReference type="SAM" id="Phobius"/>
    </source>
</evidence>
<feature type="transmembrane region" description="Helical" evidence="1">
    <location>
        <begin position="96"/>
        <end position="115"/>
    </location>
</feature>
<dbReference type="AlphaFoldDB" id="A0A1Y1I790"/>
<evidence type="ECO:0000256" key="2">
    <source>
        <dbReference type="SAM" id="SignalP"/>
    </source>
</evidence>
<sequence length="502" mass="56002">MACLAFILLLASLFSVGASASARLDAPPTPPLVRVNSKHFVFELTLSSEDRFRIAGWMALFVSSLLLFFAGTTLALRNYRYKTTKVYHKKAAAAYVAFYAVPVTLGLVGLMNINITEPRQGVVVAAIVAVSLLGKGSLVLQIETWGQLLELLGSSTGHIISTWAAGSGAGHWSGHQGRVPVYAFLVVGLIAELTNFAWAIWALAARFWDLETDRGCKTTLCRALCAGVVQPLPVVLFHTVYHWVYIGLTATAIVDDRGTNRNLLIVAVINMGVIVWFTSHLGGRLLRLLPEWVPAKEDRKMQEARESRAMNRPHDVARKGGRSVEQWLHQRLGRADDGLDIDDVRTLSWTDATWLAREVLPLRAMELFEFDLPPRAGDHLWTRKEWRARVQDALIAYCTEQQKKSKSLEGLYEALLTWCHTAKREKRDVNEMVPPVDRSWRGIVRSGLGHVSRCFGPTCEQRKSSSAATFIPEFIKVFPLWNFRSVGFRTDSQPQTAPARAP</sequence>
<dbReference type="Proteomes" id="UP000054558">
    <property type="component" value="Unassembled WGS sequence"/>
</dbReference>
<accession>A0A1Y1I790</accession>
<keyword evidence="2" id="KW-0732">Signal</keyword>
<evidence type="ECO:0000313" key="3">
    <source>
        <dbReference type="EMBL" id="GAQ84587.1"/>
    </source>
</evidence>
<feature type="signal peptide" evidence="2">
    <location>
        <begin position="1"/>
        <end position="20"/>
    </location>
</feature>
<evidence type="ECO:0000313" key="4">
    <source>
        <dbReference type="Proteomes" id="UP000054558"/>
    </source>
</evidence>
<keyword evidence="1" id="KW-0472">Membrane</keyword>
<dbReference type="EMBL" id="DF237145">
    <property type="protein sequence ID" value="GAQ84587.1"/>
    <property type="molecule type" value="Genomic_DNA"/>
</dbReference>
<feature type="transmembrane region" description="Helical" evidence="1">
    <location>
        <begin position="54"/>
        <end position="76"/>
    </location>
</feature>
<organism evidence="3 4">
    <name type="scientific">Klebsormidium nitens</name>
    <name type="common">Green alga</name>
    <name type="synonym">Ulothrix nitens</name>
    <dbReference type="NCBI Taxonomy" id="105231"/>
    <lineage>
        <taxon>Eukaryota</taxon>
        <taxon>Viridiplantae</taxon>
        <taxon>Streptophyta</taxon>
        <taxon>Klebsormidiophyceae</taxon>
        <taxon>Klebsormidiales</taxon>
        <taxon>Klebsormidiaceae</taxon>
        <taxon>Klebsormidium</taxon>
    </lineage>
</organism>
<feature type="transmembrane region" description="Helical" evidence="1">
    <location>
        <begin position="263"/>
        <end position="282"/>
    </location>
</feature>
<keyword evidence="1" id="KW-0812">Transmembrane</keyword>
<feature type="transmembrane region" description="Helical" evidence="1">
    <location>
        <begin position="181"/>
        <end position="208"/>
    </location>
</feature>
<gene>
    <name evidence="3" type="ORF">KFL_001960040</name>
</gene>
<feature type="chain" id="PRO_5012033391" evidence="2">
    <location>
        <begin position="21"/>
        <end position="502"/>
    </location>
</feature>
<proteinExistence type="predicted"/>